<dbReference type="Pfam" id="PF04383">
    <property type="entry name" value="KilA-N"/>
    <property type="match status" value="1"/>
</dbReference>
<dbReference type="InterPro" id="IPR018004">
    <property type="entry name" value="KilA/APSES_HTH"/>
</dbReference>
<dbReference type="Proteomes" id="UP000679126">
    <property type="component" value="Unassembled WGS sequence"/>
</dbReference>
<organism evidence="2 3">
    <name type="scientific">Chitinophaga chungangae</name>
    <dbReference type="NCBI Taxonomy" id="2821488"/>
    <lineage>
        <taxon>Bacteria</taxon>
        <taxon>Pseudomonadati</taxon>
        <taxon>Bacteroidota</taxon>
        <taxon>Chitinophagia</taxon>
        <taxon>Chitinophagales</taxon>
        <taxon>Chitinophagaceae</taxon>
        <taxon>Chitinophaga</taxon>
    </lineage>
</organism>
<keyword evidence="3" id="KW-1185">Reference proteome</keyword>
<comment type="caution">
    <text evidence="2">The sequence shown here is derived from an EMBL/GenBank/DDBJ whole genome shotgun (WGS) entry which is preliminary data.</text>
</comment>
<dbReference type="InterPro" id="IPR017880">
    <property type="entry name" value="KilA_N"/>
</dbReference>
<dbReference type="SMART" id="SM01252">
    <property type="entry name" value="KilA-N"/>
    <property type="match status" value="1"/>
</dbReference>
<proteinExistence type="predicted"/>
<feature type="domain" description="KilA-N" evidence="1">
    <location>
        <begin position="5"/>
        <end position="136"/>
    </location>
</feature>
<dbReference type="EMBL" id="JAGHKP010000001">
    <property type="protein sequence ID" value="MBO9151394.1"/>
    <property type="molecule type" value="Genomic_DNA"/>
</dbReference>
<evidence type="ECO:0000313" key="2">
    <source>
        <dbReference type="EMBL" id="MBO9151394.1"/>
    </source>
</evidence>
<sequence length="283" mass="32561">MVKKREIIVNDTTIGVVGYNNDDYISITDMLKAKEGDFFISDWLRNRNTVEFLSIWESINNPDFNYGESAIIKSKAGLNNYKISVKEWVEKTKAVGLIAKAGRYGGTYAHKDIAFEFGTWISPAFKLYLIKEFQRLKELESNIHHLEWNFRRSLAATNYRIHTDAIKDKLIPWGDTPQKNDAYIYAEEADLINLALFGLTAKQWREQYPEEAYGHATIRDCADTHQLIVLSNLENLNAVWIRQGVGKKERYEMMREAAIDQLASLQKYLADPATIGSPKKKKI</sequence>
<evidence type="ECO:0000259" key="1">
    <source>
        <dbReference type="PROSITE" id="PS51301"/>
    </source>
</evidence>
<reference evidence="3" key="1">
    <citation type="submission" date="2021-03" db="EMBL/GenBank/DDBJ databases">
        <title>Assistant Professor.</title>
        <authorList>
            <person name="Huq M.A."/>
        </authorList>
    </citation>
    <scope>NUCLEOTIDE SEQUENCE [LARGE SCALE GENOMIC DNA]</scope>
    <source>
        <strain evidence="3">MAH-28</strain>
    </source>
</reference>
<evidence type="ECO:0000313" key="3">
    <source>
        <dbReference type="Proteomes" id="UP000679126"/>
    </source>
</evidence>
<dbReference type="RefSeq" id="WP_209143564.1">
    <property type="nucleotide sequence ID" value="NZ_JAGHKP010000001.1"/>
</dbReference>
<accession>A0ABS3Y9P2</accession>
<dbReference type="PROSITE" id="PS51301">
    <property type="entry name" value="KILA_N"/>
    <property type="match status" value="1"/>
</dbReference>
<gene>
    <name evidence="2" type="ORF">J7I43_04195</name>
</gene>
<name>A0ABS3Y9P2_9BACT</name>
<protein>
    <submittedName>
        <fullName evidence="2">KilA-N domain-containing protein</fullName>
    </submittedName>
</protein>